<feature type="transmembrane region" description="Helical" evidence="8">
    <location>
        <begin position="144"/>
        <end position="162"/>
    </location>
</feature>
<dbReference type="Pfam" id="PF07885">
    <property type="entry name" value="Ion_trans_2"/>
    <property type="match status" value="1"/>
</dbReference>
<evidence type="ECO:0000256" key="1">
    <source>
        <dbReference type="ARBA" id="ARBA00004141"/>
    </source>
</evidence>
<dbReference type="GO" id="GO:0001508">
    <property type="term" value="P:action potential"/>
    <property type="evidence" value="ECO:0007669"/>
    <property type="project" value="TreeGrafter"/>
</dbReference>
<evidence type="ECO:0000256" key="5">
    <source>
        <dbReference type="ARBA" id="ARBA00023065"/>
    </source>
</evidence>
<dbReference type="EMBL" id="AODE01000022">
    <property type="protein sequence ID" value="EUJ28412.1"/>
    <property type="molecule type" value="Genomic_DNA"/>
</dbReference>
<comment type="subcellular location">
    <subcellularLocation>
        <location evidence="1">Membrane</location>
        <topology evidence="1">Multi-pass membrane protein</topology>
    </subcellularLocation>
</comment>
<dbReference type="Gene3D" id="1.20.120.350">
    <property type="entry name" value="Voltage-gated potassium channels. Chain C"/>
    <property type="match status" value="1"/>
</dbReference>
<keyword evidence="11" id="KW-1185">Reference proteome</keyword>
<evidence type="ECO:0000256" key="3">
    <source>
        <dbReference type="ARBA" id="ARBA00022692"/>
    </source>
</evidence>
<feature type="transmembrane region" description="Helical" evidence="8">
    <location>
        <begin position="168"/>
        <end position="192"/>
    </location>
</feature>
<dbReference type="PATRIC" id="fig|1265820.5.peg.2358"/>
<feature type="transmembrane region" description="Helical" evidence="8">
    <location>
        <begin position="33"/>
        <end position="53"/>
    </location>
</feature>
<dbReference type="GO" id="GO:0005249">
    <property type="term" value="F:voltage-gated potassium channel activity"/>
    <property type="evidence" value="ECO:0007669"/>
    <property type="project" value="InterPro"/>
</dbReference>
<feature type="domain" description="Potassium channel" evidence="9">
    <location>
        <begin position="130"/>
        <end position="193"/>
    </location>
</feature>
<feature type="transmembrane region" description="Helical" evidence="8">
    <location>
        <begin position="65"/>
        <end position="91"/>
    </location>
</feature>
<proteinExistence type="predicted"/>
<keyword evidence="3 8" id="KW-0812">Transmembrane</keyword>
<dbReference type="InterPro" id="IPR027359">
    <property type="entry name" value="Volt_channel_dom_sf"/>
</dbReference>
<keyword evidence="7 10" id="KW-0407">Ion channel</keyword>
<evidence type="ECO:0000256" key="8">
    <source>
        <dbReference type="SAM" id="Phobius"/>
    </source>
</evidence>
<dbReference type="PANTHER" id="PTHR11537:SF254">
    <property type="entry name" value="POTASSIUM VOLTAGE-GATED CHANNEL PROTEIN SHAB"/>
    <property type="match status" value="1"/>
</dbReference>
<gene>
    <name evidence="10" type="ORF">PCORN_11957</name>
</gene>
<accession>W7BRD1</accession>
<evidence type="ECO:0000256" key="4">
    <source>
        <dbReference type="ARBA" id="ARBA00022989"/>
    </source>
</evidence>
<dbReference type="InterPro" id="IPR028325">
    <property type="entry name" value="VG_K_chnl"/>
</dbReference>
<keyword evidence="2" id="KW-0813">Transport</keyword>
<evidence type="ECO:0000256" key="2">
    <source>
        <dbReference type="ARBA" id="ARBA00022448"/>
    </source>
</evidence>
<dbReference type="Proteomes" id="UP000019254">
    <property type="component" value="Unassembled WGS sequence"/>
</dbReference>
<dbReference type="OrthoDB" id="9785285at2"/>
<dbReference type="SUPFAM" id="SSF81324">
    <property type="entry name" value="Voltage-gated potassium channels"/>
    <property type="match status" value="1"/>
</dbReference>
<dbReference type="GO" id="GO:0008076">
    <property type="term" value="C:voltage-gated potassium channel complex"/>
    <property type="evidence" value="ECO:0007669"/>
    <property type="project" value="InterPro"/>
</dbReference>
<organism evidence="10 11">
    <name type="scientific">Listeria cornellensis FSL F6-0969</name>
    <dbReference type="NCBI Taxonomy" id="1265820"/>
    <lineage>
        <taxon>Bacteria</taxon>
        <taxon>Bacillati</taxon>
        <taxon>Bacillota</taxon>
        <taxon>Bacilli</taxon>
        <taxon>Bacillales</taxon>
        <taxon>Listeriaceae</taxon>
        <taxon>Listeria</taxon>
    </lineage>
</organism>
<sequence>MKAPRRTLYYELFMLLLVLLSILTIPIHSKAVTILNTVIWAVFTVDYFARLILAKDKKTYIKTHLFQLIAILPLYSFFRLARIVSLFRILQLTAIGRRYIAPLYTFLRTNGFNRMINTFVILVIVIPLPLILVEPDIKNYPDAIWFSIVTTTTVGYGDIIPVTGIGRFLAILLMLFGIGFIGALTSTIRSFITNNKKKLNSSEKITKITRSIEQAGTLTEAEINMIQTFLHSKKNTRRRSIKKRFAPRPKTKCKPFLLLR</sequence>
<keyword evidence="4 8" id="KW-1133">Transmembrane helix</keyword>
<reference evidence="10 11" key="1">
    <citation type="journal article" date="2014" name="Int. J. Syst. Evol. Microbiol.">
        <title>Listeria floridensis sp. nov., Listeria aquatica sp. nov., Listeria cornellensis sp. nov., Listeria riparia sp. nov. and Listeria grandensis sp. nov., from agricultural and natural environments.</title>
        <authorList>
            <person name="den Bakker H.C."/>
            <person name="Warchocki S."/>
            <person name="Wright E.M."/>
            <person name="Allred A.F."/>
            <person name="Ahlstrom C."/>
            <person name="Manuel C.S."/>
            <person name="Stasiewicz M.J."/>
            <person name="Burrell A."/>
            <person name="Roof S."/>
            <person name="Strawn L."/>
            <person name="Fortes E.D."/>
            <person name="Nightingale K.K."/>
            <person name="Kephart D."/>
            <person name="Wiedmann M."/>
        </authorList>
    </citation>
    <scope>NUCLEOTIDE SEQUENCE [LARGE SCALE GENOMIC DNA]</scope>
    <source>
        <strain evidence="11">FSL F6-969</strain>
    </source>
</reference>
<comment type="caution">
    <text evidence="10">The sequence shown here is derived from an EMBL/GenBank/DDBJ whole genome shotgun (WGS) entry which is preliminary data.</text>
</comment>
<evidence type="ECO:0000256" key="7">
    <source>
        <dbReference type="ARBA" id="ARBA00023303"/>
    </source>
</evidence>
<dbReference type="AlphaFoldDB" id="W7BRD1"/>
<protein>
    <submittedName>
        <fullName evidence="10">Putative potassium channel subunit</fullName>
    </submittedName>
</protein>
<dbReference type="RefSeq" id="WP_149024315.1">
    <property type="nucleotide sequence ID" value="NZ_AODE01000022.1"/>
</dbReference>
<feature type="transmembrane region" description="Helical" evidence="8">
    <location>
        <begin position="7"/>
        <end position="27"/>
    </location>
</feature>
<evidence type="ECO:0000259" key="9">
    <source>
        <dbReference type="Pfam" id="PF07885"/>
    </source>
</evidence>
<dbReference type="Gene3D" id="1.10.287.70">
    <property type="match status" value="1"/>
</dbReference>
<feature type="transmembrane region" description="Helical" evidence="8">
    <location>
        <begin position="111"/>
        <end position="132"/>
    </location>
</feature>
<keyword evidence="5" id="KW-0406">Ion transport</keyword>
<evidence type="ECO:0000313" key="11">
    <source>
        <dbReference type="Proteomes" id="UP000019254"/>
    </source>
</evidence>
<dbReference type="STRING" id="1265820.PCORN_11957"/>
<keyword evidence="6 8" id="KW-0472">Membrane</keyword>
<evidence type="ECO:0000256" key="6">
    <source>
        <dbReference type="ARBA" id="ARBA00023136"/>
    </source>
</evidence>
<dbReference type="PANTHER" id="PTHR11537">
    <property type="entry name" value="VOLTAGE-GATED POTASSIUM CHANNEL"/>
    <property type="match status" value="1"/>
</dbReference>
<evidence type="ECO:0000313" key="10">
    <source>
        <dbReference type="EMBL" id="EUJ28412.1"/>
    </source>
</evidence>
<name>W7BRD1_9LIST</name>
<dbReference type="InterPro" id="IPR013099">
    <property type="entry name" value="K_chnl_dom"/>
</dbReference>